<dbReference type="GeneID" id="70223977"/>
<accession>A0A9P9JSF4</accession>
<reference evidence="1" key="1">
    <citation type="journal article" date="2021" name="Nat. Commun.">
        <title>Genetic determinants of endophytism in the Arabidopsis root mycobiome.</title>
        <authorList>
            <person name="Mesny F."/>
            <person name="Miyauchi S."/>
            <person name="Thiergart T."/>
            <person name="Pickel B."/>
            <person name="Atanasova L."/>
            <person name="Karlsson M."/>
            <person name="Huettel B."/>
            <person name="Barry K.W."/>
            <person name="Haridas S."/>
            <person name="Chen C."/>
            <person name="Bauer D."/>
            <person name="Andreopoulos W."/>
            <person name="Pangilinan J."/>
            <person name="LaButti K."/>
            <person name="Riley R."/>
            <person name="Lipzen A."/>
            <person name="Clum A."/>
            <person name="Drula E."/>
            <person name="Henrissat B."/>
            <person name="Kohler A."/>
            <person name="Grigoriev I.V."/>
            <person name="Martin F.M."/>
            <person name="Hacquard S."/>
        </authorList>
    </citation>
    <scope>NUCLEOTIDE SEQUENCE</scope>
    <source>
        <strain evidence="1">MPI-CAGE-AT-0023</strain>
    </source>
</reference>
<comment type="caution">
    <text evidence="1">The sequence shown here is derived from an EMBL/GenBank/DDBJ whole genome shotgun (WGS) entry which is preliminary data.</text>
</comment>
<evidence type="ECO:0000313" key="2">
    <source>
        <dbReference type="Proteomes" id="UP000720189"/>
    </source>
</evidence>
<dbReference type="Proteomes" id="UP000720189">
    <property type="component" value="Unassembled WGS sequence"/>
</dbReference>
<evidence type="ECO:0000313" key="1">
    <source>
        <dbReference type="EMBL" id="KAH7231596.1"/>
    </source>
</evidence>
<dbReference type="AlphaFoldDB" id="A0A9P9JSF4"/>
<dbReference type="EMBL" id="JAGMUX010000020">
    <property type="protein sequence ID" value="KAH7231596.1"/>
    <property type="molecule type" value="Genomic_DNA"/>
</dbReference>
<dbReference type="RefSeq" id="XP_046043533.1">
    <property type="nucleotide sequence ID" value="XM_046194023.1"/>
</dbReference>
<protein>
    <submittedName>
        <fullName evidence="1">Uncharacterized protein</fullName>
    </submittedName>
</protein>
<gene>
    <name evidence="1" type="ORF">BKA55DRAFT_581099</name>
</gene>
<dbReference type="OrthoDB" id="5030973at2759"/>
<keyword evidence="2" id="KW-1185">Reference proteome</keyword>
<sequence>MEVSDNEDNALDQVENEDDDPLLSLEAPLFISGDDEETFHAKNKSMTDWQRRIVIERLTKATAIQCFLLDVIHGKLNPTARSPSATLMVFKFRLEPIKHRRRLVRARIDIEFFPKDPRDTAPTVLAIGLDDRWRISPTVDHEEITKAGKINLGLSGGSVAQAGGEASLEKIRGRDIRDATTVTGGTHFGEGIDAGDHTACGWTLLENKTQSTGLPYSLTVPVLIQRDNDKQFNAVVSLSVKGNTRTTVDWMFNKIPIDDPVLFNPAVDRLSEAPVKKDKNTKGKGNKKKAVKPLVQKYRKQELGKWQEEMNNLTKVILSTTLEGGER</sequence>
<proteinExistence type="predicted"/>
<name>A0A9P9JSF4_FUSRE</name>
<organism evidence="1 2">
    <name type="scientific">Fusarium redolens</name>
    <dbReference type="NCBI Taxonomy" id="48865"/>
    <lineage>
        <taxon>Eukaryota</taxon>
        <taxon>Fungi</taxon>
        <taxon>Dikarya</taxon>
        <taxon>Ascomycota</taxon>
        <taxon>Pezizomycotina</taxon>
        <taxon>Sordariomycetes</taxon>
        <taxon>Hypocreomycetidae</taxon>
        <taxon>Hypocreales</taxon>
        <taxon>Nectriaceae</taxon>
        <taxon>Fusarium</taxon>
        <taxon>Fusarium redolens species complex</taxon>
    </lineage>
</organism>